<keyword evidence="5" id="KW-1185">Reference proteome</keyword>
<evidence type="ECO:0000256" key="3">
    <source>
        <dbReference type="SAM" id="Phobius"/>
    </source>
</evidence>
<evidence type="ECO:0000313" key="5">
    <source>
        <dbReference type="Proteomes" id="UP000469559"/>
    </source>
</evidence>
<feature type="transmembrane region" description="Helical" evidence="3">
    <location>
        <begin position="118"/>
        <end position="136"/>
    </location>
</feature>
<protein>
    <submittedName>
        <fullName evidence="4">Putative transcription factor lepB</fullName>
    </submittedName>
</protein>
<comment type="subcellular location">
    <subcellularLocation>
        <location evidence="1">Nucleus</location>
    </subcellularLocation>
</comment>
<dbReference type="EMBL" id="QGMF01000524">
    <property type="protein sequence ID" value="TVY15305.1"/>
    <property type="molecule type" value="Genomic_DNA"/>
</dbReference>
<sequence>MSFSLQRLRSSEISRRMVDRTPLMMGLAGGPSHDVVMDIDTEYQTLLNDAPPFFSMSVADLTTTYQLSPSRAANIAHQGRSFVDPAYASSRDICLRSARLVIQTESQLEKSGIAATRYSFLACLVAVFMASIVVLIDLCYNKAPCQQEQHRGELAEAIRILEQARHKSETAARFLDSLMHVLRKHKVLAPKRAGAGSEQLSGAAMAYNAMSGQPVAVASSSTLGINEAGSIDMADDAFANGEDLSSYFNELAQSFEQGIYVGSFDWNSIFSGLDPVV</sequence>
<reference evidence="4 5" key="1">
    <citation type="submission" date="2018-05" db="EMBL/GenBank/DDBJ databases">
        <title>Whole genome sequencing for identification of molecular markers to develop diagnostic detection tools for the regulated plant pathogen Lachnellula willkommii.</title>
        <authorList>
            <person name="Giroux E."/>
            <person name="Bilodeau G."/>
        </authorList>
    </citation>
    <scope>NUCLEOTIDE SEQUENCE [LARGE SCALE GENOMIC DNA]</scope>
    <source>
        <strain evidence="4 5">CBS 203.66</strain>
    </source>
</reference>
<keyword evidence="3" id="KW-0472">Membrane</keyword>
<dbReference type="OrthoDB" id="3014581at2759"/>
<dbReference type="GO" id="GO:0005634">
    <property type="term" value="C:nucleus"/>
    <property type="evidence" value="ECO:0007669"/>
    <property type="project" value="UniProtKB-SubCell"/>
</dbReference>
<dbReference type="InterPro" id="IPR050613">
    <property type="entry name" value="Sec_Metabolite_Reg"/>
</dbReference>
<comment type="caution">
    <text evidence="4">The sequence shown here is derived from an EMBL/GenBank/DDBJ whole genome shotgun (WGS) entry which is preliminary data.</text>
</comment>
<gene>
    <name evidence="4" type="primary">lepB_4</name>
    <name evidence="4" type="ORF">LARI1_G006626</name>
</gene>
<organism evidence="4 5">
    <name type="scientific">Lachnellula arida</name>
    <dbReference type="NCBI Taxonomy" id="1316785"/>
    <lineage>
        <taxon>Eukaryota</taxon>
        <taxon>Fungi</taxon>
        <taxon>Dikarya</taxon>
        <taxon>Ascomycota</taxon>
        <taxon>Pezizomycotina</taxon>
        <taxon>Leotiomycetes</taxon>
        <taxon>Helotiales</taxon>
        <taxon>Lachnaceae</taxon>
        <taxon>Lachnellula</taxon>
    </lineage>
</organism>
<dbReference type="CDD" id="cd12148">
    <property type="entry name" value="fungal_TF_MHR"/>
    <property type="match status" value="1"/>
</dbReference>
<keyword evidence="3" id="KW-1133">Transmembrane helix</keyword>
<name>A0A8T9B6G5_9HELO</name>
<evidence type="ECO:0000313" key="4">
    <source>
        <dbReference type="EMBL" id="TVY15305.1"/>
    </source>
</evidence>
<keyword evidence="2" id="KW-0539">Nucleus</keyword>
<dbReference type="Proteomes" id="UP000469559">
    <property type="component" value="Unassembled WGS sequence"/>
</dbReference>
<dbReference type="PANTHER" id="PTHR31001:SF90">
    <property type="entry name" value="CENTROMERE DNA-BINDING PROTEIN COMPLEX CBF3 SUBUNIT B"/>
    <property type="match status" value="1"/>
</dbReference>
<accession>A0A8T9B6G5</accession>
<dbReference type="PANTHER" id="PTHR31001">
    <property type="entry name" value="UNCHARACTERIZED TRANSCRIPTIONAL REGULATORY PROTEIN"/>
    <property type="match status" value="1"/>
</dbReference>
<evidence type="ECO:0000256" key="1">
    <source>
        <dbReference type="ARBA" id="ARBA00004123"/>
    </source>
</evidence>
<dbReference type="AlphaFoldDB" id="A0A8T9B6G5"/>
<keyword evidence="3" id="KW-0812">Transmembrane</keyword>
<proteinExistence type="predicted"/>
<evidence type="ECO:0000256" key="2">
    <source>
        <dbReference type="ARBA" id="ARBA00023242"/>
    </source>
</evidence>